<sequence length="243" mass="26927">MAHNFFNNVDQLAYEIGKDIKALNQKPEPMLTLTGNTLGIVGGNHVTLPIPDNVGQEIRGTGSPEGRIVAEIGITYVDVNATNGALKWIKESGNGNTGWQVLIGDTGWRTLNSVSRLGNSFVKIRRVNNLVTYQFGGLQWGWFGIERRNGASYQSQESDRERNVFIIYYNGIPQGFRTPNSLIGSIYNDNGIVYGTWYVGGAADQNQLRFQFLNPVPTDRDIGDIRVSAISYLTDDPWPTTLP</sequence>
<accession>A0ABM8CGR5</accession>
<protein>
    <recommendedName>
        <fullName evidence="3">Phage tail protein</fullName>
    </recommendedName>
</protein>
<evidence type="ECO:0000313" key="1">
    <source>
        <dbReference type="EMBL" id="BDT64642.1"/>
    </source>
</evidence>
<name>A0ABM8CGR5_9STRE</name>
<proteinExistence type="predicted"/>
<dbReference type="EMBL" id="AP026968">
    <property type="protein sequence ID" value="BDT64642.1"/>
    <property type="molecule type" value="Genomic_DNA"/>
</dbReference>
<gene>
    <name evidence="1" type="ORF">SP4011_10590</name>
</gene>
<dbReference type="RefSeq" id="WP_338620316.1">
    <property type="nucleotide sequence ID" value="NZ_AP026968.1"/>
</dbReference>
<reference evidence="1 2" key="1">
    <citation type="submission" date="2022-11" db="EMBL/GenBank/DDBJ databases">
        <title>Complete genome sequence of alpha-hemolytic streptococci isolated from Japan.</title>
        <authorList>
            <person name="Morita M."/>
            <person name="Chang B."/>
            <person name="Akeda Y."/>
        </authorList>
    </citation>
    <scope>NUCLEOTIDE SEQUENCE [LARGE SCALE GENOMIC DNA]</scope>
    <source>
        <strain evidence="1 2">SP4011</strain>
    </source>
</reference>
<evidence type="ECO:0000313" key="2">
    <source>
        <dbReference type="Proteomes" id="UP001378546"/>
    </source>
</evidence>
<evidence type="ECO:0008006" key="3">
    <source>
        <dbReference type="Google" id="ProtNLM"/>
    </source>
</evidence>
<keyword evidence="2" id="KW-1185">Reference proteome</keyword>
<organism evidence="1 2">
    <name type="scientific">Streptococcus parapneumoniae</name>
    <dbReference type="NCBI Taxonomy" id="2993430"/>
    <lineage>
        <taxon>Bacteria</taxon>
        <taxon>Bacillati</taxon>
        <taxon>Bacillota</taxon>
        <taxon>Bacilli</taxon>
        <taxon>Lactobacillales</taxon>
        <taxon>Streptococcaceae</taxon>
        <taxon>Streptococcus</taxon>
        <taxon>Streptococcus thalassemiae group</taxon>
    </lineage>
</organism>
<dbReference type="Proteomes" id="UP001378546">
    <property type="component" value="Chromosome"/>
</dbReference>